<evidence type="ECO:0000256" key="1">
    <source>
        <dbReference type="SAM" id="Phobius"/>
    </source>
</evidence>
<evidence type="ECO:0000313" key="2">
    <source>
        <dbReference type="EMBL" id="KIC63536.1"/>
    </source>
</evidence>
<feature type="transmembrane region" description="Helical" evidence="1">
    <location>
        <begin position="34"/>
        <end position="53"/>
    </location>
</feature>
<gene>
    <name evidence="2" type="ORF">RM51_07670</name>
</gene>
<protein>
    <submittedName>
        <fullName evidence="2">Uncharacterized protein</fullName>
    </submittedName>
</protein>
<dbReference type="Proteomes" id="UP000031167">
    <property type="component" value="Unassembled WGS sequence"/>
</dbReference>
<dbReference type="AlphaFoldDB" id="A0A0B4DA19"/>
<feature type="transmembrane region" description="Helical" evidence="1">
    <location>
        <begin position="6"/>
        <end position="22"/>
    </location>
</feature>
<organism evidence="2 3">
    <name type="scientific">Chryseobacterium taiwanense</name>
    <dbReference type="NCBI Taxonomy" id="363331"/>
    <lineage>
        <taxon>Bacteria</taxon>
        <taxon>Pseudomonadati</taxon>
        <taxon>Bacteroidota</taxon>
        <taxon>Flavobacteriia</taxon>
        <taxon>Flavobacteriales</taxon>
        <taxon>Weeksellaceae</taxon>
        <taxon>Chryseobacterium group</taxon>
        <taxon>Chryseobacterium</taxon>
    </lineage>
</organism>
<accession>A0A0B4DA19</accession>
<keyword evidence="3" id="KW-1185">Reference proteome</keyword>
<feature type="transmembrane region" description="Helical" evidence="1">
    <location>
        <begin position="73"/>
        <end position="95"/>
    </location>
</feature>
<keyword evidence="1" id="KW-1133">Transmembrane helix</keyword>
<comment type="caution">
    <text evidence="2">The sequence shown here is derived from an EMBL/GenBank/DDBJ whole genome shotgun (WGS) entry which is preliminary data.</text>
</comment>
<reference evidence="2 3" key="1">
    <citation type="submission" date="2014-12" db="EMBL/GenBank/DDBJ databases">
        <title>Genome sequencing of Chryseobacterium taiwanense TPW19.</title>
        <authorList>
            <person name="Tan P.W."/>
            <person name="Chan K.-G."/>
        </authorList>
    </citation>
    <scope>NUCLEOTIDE SEQUENCE [LARGE SCALE GENOMIC DNA]</scope>
    <source>
        <strain evidence="2 3">TPW19</strain>
    </source>
</reference>
<dbReference type="STRING" id="363331.RM51_07670"/>
<name>A0A0B4DA19_9FLAO</name>
<dbReference type="EMBL" id="JWTA01000005">
    <property type="protein sequence ID" value="KIC63536.1"/>
    <property type="molecule type" value="Genomic_DNA"/>
</dbReference>
<dbReference type="OrthoDB" id="1275068at2"/>
<evidence type="ECO:0000313" key="3">
    <source>
        <dbReference type="Proteomes" id="UP000031167"/>
    </source>
</evidence>
<dbReference type="RefSeq" id="WP_039367121.1">
    <property type="nucleotide sequence ID" value="NZ_JWTA01000005.1"/>
</dbReference>
<keyword evidence="1" id="KW-0472">Membrane</keyword>
<proteinExistence type="predicted"/>
<keyword evidence="1" id="KW-0812">Transmembrane</keyword>
<sequence length="97" mass="11794">MFFGTFDYIILGLTFIFNFGVWKYKIIKKRNWILYLITFLLFGCIIPFFSMGFEIQKAIEGQEFVDNFTLLYTYFRFPTWWLIGILEIGFLRSLLRK</sequence>